<dbReference type="Gene3D" id="2.40.70.10">
    <property type="entry name" value="Acid Proteases"/>
    <property type="match status" value="1"/>
</dbReference>
<dbReference type="Gene3D" id="1.25.40.10">
    <property type="entry name" value="Tetratricopeptide repeat domain"/>
    <property type="match status" value="1"/>
</dbReference>
<gene>
    <name evidence="3" type="ORF">FXF69_29555</name>
</gene>
<dbReference type="InterPro" id="IPR021109">
    <property type="entry name" value="Peptidase_aspartic_dom_sf"/>
</dbReference>
<accession>A0A5D0NEG3</accession>
<reference evidence="3 4" key="1">
    <citation type="submission" date="2019-08" db="EMBL/GenBank/DDBJ databases">
        <title>Actinomadura sp. nov. CYP1-5 isolated from mountain soil.</title>
        <authorList>
            <person name="Songsumanus A."/>
            <person name="Kuncharoen N."/>
            <person name="Kudo T."/>
            <person name="Yuki M."/>
            <person name="Igarashi Y."/>
            <person name="Tanasupawat S."/>
        </authorList>
    </citation>
    <scope>NUCLEOTIDE SEQUENCE [LARGE SCALE GENOMIC DNA]</scope>
    <source>
        <strain evidence="3 4">JCM 14158</strain>
    </source>
</reference>
<feature type="region of interest" description="Disordered" evidence="2">
    <location>
        <begin position="1"/>
        <end position="28"/>
    </location>
</feature>
<keyword evidence="1" id="KW-0802">TPR repeat</keyword>
<organism evidence="3 4">
    <name type="scientific">Actinomadura chibensis</name>
    <dbReference type="NCBI Taxonomy" id="392828"/>
    <lineage>
        <taxon>Bacteria</taxon>
        <taxon>Bacillati</taxon>
        <taxon>Actinomycetota</taxon>
        <taxon>Actinomycetes</taxon>
        <taxon>Streptosporangiales</taxon>
        <taxon>Thermomonosporaceae</taxon>
        <taxon>Actinomadura</taxon>
    </lineage>
</organism>
<dbReference type="InterPro" id="IPR006311">
    <property type="entry name" value="TAT_signal"/>
</dbReference>
<dbReference type="AlphaFoldDB" id="A0A5D0NEG3"/>
<name>A0A5D0NEG3_9ACTN</name>
<evidence type="ECO:0000313" key="3">
    <source>
        <dbReference type="EMBL" id="TYB42914.1"/>
    </source>
</evidence>
<proteinExistence type="predicted"/>
<dbReference type="InterPro" id="IPR011990">
    <property type="entry name" value="TPR-like_helical_dom_sf"/>
</dbReference>
<evidence type="ECO:0000256" key="2">
    <source>
        <dbReference type="SAM" id="MobiDB-lite"/>
    </source>
</evidence>
<feature type="repeat" description="TPR" evidence="1">
    <location>
        <begin position="115"/>
        <end position="148"/>
    </location>
</feature>
<dbReference type="SUPFAM" id="SSF48452">
    <property type="entry name" value="TPR-like"/>
    <property type="match status" value="1"/>
</dbReference>
<keyword evidence="4" id="KW-1185">Reference proteome</keyword>
<comment type="caution">
    <text evidence="3">The sequence shown here is derived from an EMBL/GenBank/DDBJ whole genome shotgun (WGS) entry which is preliminary data.</text>
</comment>
<dbReference type="PROSITE" id="PS50005">
    <property type="entry name" value="TPR"/>
    <property type="match status" value="1"/>
</dbReference>
<dbReference type="InterPro" id="IPR019734">
    <property type="entry name" value="TPR_rpt"/>
</dbReference>
<sequence>MSRGDAGALRAAPGERPTRGSAGSPQALVLPPHHAGVGVLRVYWKMHMPVQRAFVFGVGAGRRGPGRACLGFGKREKDESVVGDRGWDRRSVLRGAAVVAGAAATGPLLGGTGTARAEGGDADALFRAGEFEQAGRAYEEILKSDPENVHAARQRGYVGLLSNRFPEAEKYLSMALGSAPDDKEAHHLLADCYTRQDKLSLAAPHWQAAGEEVSAKWAAAVKGTPYQVHGDVARLPWSEMDPFPILEGSVNGGPPKRFTFYTRVPWLGISAKVAKEAGLSAVASQKIEYAGHTLWMYFGVLGSFRLGGIELRNVPVQWSESDEETPGQDNDGIIGTWILYHFLTTVDYAGRALILRRRTPAAARKVRADAARAGAAPLPLWLAREHLLHSRGSVADSGPRVIALDLGGTGEQVAGISAETAERLRIRTDYDRPLEAFAGGQPVVSYPCYPKEVRLGGAVARHAYCYTDKGGGAGGLRLADAENAAPGDYGFDVLAHFAHSFYKPFNITLDFTDMNVYIARGKAT</sequence>
<dbReference type="STRING" id="1220554.GCA_001552135_04012"/>
<dbReference type="PROSITE" id="PS51318">
    <property type="entry name" value="TAT"/>
    <property type="match status" value="1"/>
</dbReference>
<dbReference type="Proteomes" id="UP000323380">
    <property type="component" value="Unassembled WGS sequence"/>
</dbReference>
<evidence type="ECO:0000256" key="1">
    <source>
        <dbReference type="PROSITE-ProRule" id="PRU00339"/>
    </source>
</evidence>
<protein>
    <submittedName>
        <fullName evidence="3">Tetratricopeptide repeat protein</fullName>
    </submittedName>
</protein>
<dbReference type="EMBL" id="VSFG01000007">
    <property type="protein sequence ID" value="TYB42914.1"/>
    <property type="molecule type" value="Genomic_DNA"/>
</dbReference>
<dbReference type="Pfam" id="PF13432">
    <property type="entry name" value="TPR_16"/>
    <property type="match status" value="1"/>
</dbReference>
<evidence type="ECO:0000313" key="4">
    <source>
        <dbReference type="Proteomes" id="UP000323380"/>
    </source>
</evidence>